<evidence type="ECO:0000256" key="1">
    <source>
        <dbReference type="SAM" id="Phobius"/>
    </source>
</evidence>
<dbReference type="EMBL" id="CP036433">
    <property type="protein sequence ID" value="QDU97312.1"/>
    <property type="molecule type" value="Genomic_DNA"/>
</dbReference>
<dbReference type="SUPFAM" id="SSF82714">
    <property type="entry name" value="Multidrug efflux transporter AcrB TolC docking domain, DN and DC subdomains"/>
    <property type="match status" value="1"/>
</dbReference>
<protein>
    <submittedName>
        <fullName evidence="2">Multidrug resistance protein MdtB</fullName>
    </submittedName>
</protein>
<feature type="transmembrane region" description="Helical" evidence="1">
    <location>
        <begin position="12"/>
        <end position="30"/>
    </location>
</feature>
<sequence length="1117" mass="121176">MNFAAFSLQRQPIVLTLVGMLMVWGVYSVVTMPRREDPEFTIRTCAVSTQWPGAPAEKVEELITKPLEEAIDSIEEVKEVYSTTINGLSTIYVDAEDTVSPDRIDNVWDKVRARVQLVKMPASNLEPRVNDEFGDTAVILFAVHQKPMPDVGKISDEHRYSYRQLDQISERIKDELRLIDGVAKSEQYGVREEAIYVETDAATWSQLSLTSDSLQQLLASRNIVAAGGLIDTPDGRYTLTPGGDLNAVNEINSLITGFAENNGKRRPVYLKDMGMEVVRDYEDPPRLICRYGDAEASETAVIVALTMKSGANIIDICEQAKRRVVELQEIEQAVPPDIAIDLVSDQSANVGAKIADVMNNVIGAIVIVVIVVYLIVGLRSALVMAANIPVVVLGSIAMVTLFDVQLEQISLASIIIALGLLVDNAVQVCDQARANQILGMSPEEAAVTGSNQVASPMLMGTATTIAAFAPMLFALVGSKKEYVYSLPVTLSVTLAVSWLLAMTFCTILAARFIRAPQDPNQPDAPLPWLMARFRLWLQHRRQPAAAAEGENASANAAAPGSPPPDRLMSLFRGVVRMAIDFKFVTLGVSVLLLIGVLFLPIGSEFFPKDMRDQFVIDVWLPESASLLEADAAAAQVEGILRALSPTDDPIAPGGERVRAIRTMVGGGGSRWYLSRSPESPKPFYAEVLVRTTDAAFTPELARRVREIAERGDKQLGLEPVTSARVVPQELFLGPSSPPVEIRVFGPGLADKNTLRGFAERVKALIRNQPGVWDVNDSWGVAGHQLFIDVDEDKANLAGVTNASIAQTLNAYFSGHYLTTFREGDHLAPVYLRLRREERDSLAGIETAFVEGQYGKTPFDAVASIDRKWLPAQIRRRDLNRVIEVRSQVEEGVRGNDIVKAIMGSAEMAQLQQDLPPGFRIEVGGSLKDSNEAAGQLGTSLGVSVLLIVTLLVIQYNGWSKPTIILATLPLALVGALPGLWLTGNPLGFMPQLGILSLFGIVLNTGIIFMEFADILLAERAAKSDGKGPISGLTIDEFRTTLVDAANQRLLPIFLTTATTVGGLIPLALGGGPLWEGMAWCMITGLCVATVLTLLVVPALYAIFVETLHVKPVPGPNP</sequence>
<accession>A0A518DZP6</accession>
<feature type="transmembrane region" description="Helical" evidence="1">
    <location>
        <begin position="457"/>
        <end position="476"/>
    </location>
</feature>
<dbReference type="InterPro" id="IPR001036">
    <property type="entry name" value="Acrflvin-R"/>
</dbReference>
<feature type="transmembrane region" description="Helical" evidence="1">
    <location>
        <begin position="383"/>
        <end position="402"/>
    </location>
</feature>
<evidence type="ECO:0000313" key="3">
    <source>
        <dbReference type="Proteomes" id="UP000317648"/>
    </source>
</evidence>
<dbReference type="Gene3D" id="3.30.70.1430">
    <property type="entry name" value="Multidrug efflux transporter AcrB pore domain"/>
    <property type="match status" value="2"/>
</dbReference>
<dbReference type="RefSeq" id="WP_145056098.1">
    <property type="nucleotide sequence ID" value="NZ_CP036433.1"/>
</dbReference>
<reference evidence="2 3" key="1">
    <citation type="submission" date="2019-02" db="EMBL/GenBank/DDBJ databases">
        <title>Deep-cultivation of Planctomycetes and their phenomic and genomic characterization uncovers novel biology.</title>
        <authorList>
            <person name="Wiegand S."/>
            <person name="Jogler M."/>
            <person name="Boedeker C."/>
            <person name="Pinto D."/>
            <person name="Vollmers J."/>
            <person name="Rivas-Marin E."/>
            <person name="Kohn T."/>
            <person name="Peeters S.H."/>
            <person name="Heuer A."/>
            <person name="Rast P."/>
            <person name="Oberbeckmann S."/>
            <person name="Bunk B."/>
            <person name="Jeske O."/>
            <person name="Meyerdierks A."/>
            <person name="Storesund J.E."/>
            <person name="Kallscheuer N."/>
            <person name="Luecker S."/>
            <person name="Lage O.M."/>
            <person name="Pohl T."/>
            <person name="Merkel B.J."/>
            <person name="Hornburger P."/>
            <person name="Mueller R.-W."/>
            <person name="Bruemmer F."/>
            <person name="Labrenz M."/>
            <person name="Spormann A.M."/>
            <person name="Op den Camp H."/>
            <person name="Overmann J."/>
            <person name="Amann R."/>
            <person name="Jetten M.S.M."/>
            <person name="Mascher T."/>
            <person name="Medema M.H."/>
            <person name="Devos D.P."/>
            <person name="Kaster A.-K."/>
            <person name="Ovreas L."/>
            <person name="Rohde M."/>
            <person name="Galperin M.Y."/>
            <person name="Jogler C."/>
        </authorList>
    </citation>
    <scope>NUCLEOTIDE SEQUENCE [LARGE SCALE GENOMIC DNA]</scope>
    <source>
        <strain evidence="2 3">Pla85_3_4</strain>
    </source>
</reference>
<dbReference type="KEGG" id="lcre:Pla8534_51580"/>
<feature type="transmembrane region" description="Helical" evidence="1">
    <location>
        <begin position="357"/>
        <end position="376"/>
    </location>
</feature>
<dbReference type="Gene3D" id="3.30.2090.10">
    <property type="entry name" value="Multidrug efflux transporter AcrB TolC docking domain, DN and DC subdomains"/>
    <property type="match status" value="2"/>
</dbReference>
<dbReference type="PANTHER" id="PTHR32063">
    <property type="match status" value="1"/>
</dbReference>
<dbReference type="AlphaFoldDB" id="A0A518DZP6"/>
<dbReference type="GO" id="GO:0042910">
    <property type="term" value="F:xenobiotic transmembrane transporter activity"/>
    <property type="evidence" value="ECO:0007669"/>
    <property type="project" value="TreeGrafter"/>
</dbReference>
<dbReference type="SUPFAM" id="SSF82866">
    <property type="entry name" value="Multidrug efflux transporter AcrB transmembrane domain"/>
    <property type="match status" value="2"/>
</dbReference>
<feature type="transmembrane region" description="Helical" evidence="1">
    <location>
        <begin position="488"/>
        <end position="510"/>
    </location>
</feature>
<dbReference type="PRINTS" id="PR00702">
    <property type="entry name" value="ACRIFLAVINRP"/>
</dbReference>
<proteinExistence type="predicted"/>
<dbReference type="Gene3D" id="3.30.70.1440">
    <property type="entry name" value="Multidrug efflux transporter AcrB pore domain"/>
    <property type="match status" value="1"/>
</dbReference>
<dbReference type="InterPro" id="IPR027463">
    <property type="entry name" value="AcrB_DN_DC_subdom"/>
</dbReference>
<feature type="transmembrane region" description="Helical" evidence="1">
    <location>
        <begin position="992"/>
        <end position="1016"/>
    </location>
</feature>
<feature type="transmembrane region" description="Helical" evidence="1">
    <location>
        <begin position="581"/>
        <end position="601"/>
    </location>
</feature>
<gene>
    <name evidence="2" type="primary">mdtB_2</name>
    <name evidence="2" type="ORF">Pla8534_51580</name>
</gene>
<dbReference type="Pfam" id="PF00873">
    <property type="entry name" value="ACR_tran"/>
    <property type="match status" value="1"/>
</dbReference>
<dbReference type="Gene3D" id="3.30.70.1320">
    <property type="entry name" value="Multidrug efflux transporter AcrB pore domain like"/>
    <property type="match status" value="1"/>
</dbReference>
<keyword evidence="1" id="KW-1133">Transmembrane helix</keyword>
<feature type="transmembrane region" description="Helical" evidence="1">
    <location>
        <begin position="936"/>
        <end position="955"/>
    </location>
</feature>
<keyword evidence="1" id="KW-0812">Transmembrane</keyword>
<dbReference type="GO" id="GO:0005886">
    <property type="term" value="C:plasma membrane"/>
    <property type="evidence" value="ECO:0007669"/>
    <property type="project" value="TreeGrafter"/>
</dbReference>
<feature type="transmembrane region" description="Helical" evidence="1">
    <location>
        <begin position="408"/>
        <end position="426"/>
    </location>
</feature>
<organism evidence="2 3">
    <name type="scientific">Lignipirellula cremea</name>
    <dbReference type="NCBI Taxonomy" id="2528010"/>
    <lineage>
        <taxon>Bacteria</taxon>
        <taxon>Pseudomonadati</taxon>
        <taxon>Planctomycetota</taxon>
        <taxon>Planctomycetia</taxon>
        <taxon>Pirellulales</taxon>
        <taxon>Pirellulaceae</taxon>
        <taxon>Lignipirellula</taxon>
    </lineage>
</organism>
<dbReference type="SUPFAM" id="SSF82693">
    <property type="entry name" value="Multidrug efflux transporter AcrB pore domain, PN1, PN2, PC1 and PC2 subdomains"/>
    <property type="match status" value="2"/>
</dbReference>
<feature type="transmembrane region" description="Helical" evidence="1">
    <location>
        <begin position="1049"/>
        <end position="1070"/>
    </location>
</feature>
<feature type="transmembrane region" description="Helical" evidence="1">
    <location>
        <begin position="962"/>
        <end position="980"/>
    </location>
</feature>
<dbReference type="Proteomes" id="UP000317648">
    <property type="component" value="Chromosome"/>
</dbReference>
<evidence type="ECO:0000313" key="2">
    <source>
        <dbReference type="EMBL" id="QDU97312.1"/>
    </source>
</evidence>
<name>A0A518DZP6_9BACT</name>
<dbReference type="OrthoDB" id="9757876at2"/>
<keyword evidence="1" id="KW-0472">Membrane</keyword>
<keyword evidence="3" id="KW-1185">Reference proteome</keyword>
<feature type="transmembrane region" description="Helical" evidence="1">
    <location>
        <begin position="1076"/>
        <end position="1103"/>
    </location>
</feature>
<dbReference type="Gene3D" id="1.20.1640.10">
    <property type="entry name" value="Multidrug efflux transporter AcrB transmembrane domain"/>
    <property type="match status" value="2"/>
</dbReference>
<dbReference type="PANTHER" id="PTHR32063:SF18">
    <property type="entry name" value="CATION EFFLUX SYSTEM PROTEIN"/>
    <property type="match status" value="1"/>
</dbReference>